<accession>A0ABV6A768</accession>
<reference evidence="2 3" key="1">
    <citation type="submission" date="2024-09" db="EMBL/GenBank/DDBJ databases">
        <authorList>
            <person name="Sun Q."/>
            <person name="Mori K."/>
        </authorList>
    </citation>
    <scope>NUCLEOTIDE SEQUENCE [LARGE SCALE GENOMIC DNA]</scope>
    <source>
        <strain evidence="2 3">TBRC 7907</strain>
    </source>
</reference>
<keyword evidence="1" id="KW-0472">Membrane</keyword>
<dbReference type="InterPro" id="IPR022062">
    <property type="entry name" value="DUF3618"/>
</dbReference>
<sequence length="72" mass="8108">MTKADRYTMPGAPPTDEDLRHEVELTRHELVETLAELTDRFTVKNAVRRHRTELIIGALVVGGLVVLVLSTR</sequence>
<evidence type="ECO:0000256" key="1">
    <source>
        <dbReference type="SAM" id="Phobius"/>
    </source>
</evidence>
<keyword evidence="1" id="KW-1133">Transmembrane helix</keyword>
<keyword evidence="1" id="KW-0812">Transmembrane</keyword>
<gene>
    <name evidence="2" type="ORF">ACFFQA_34130</name>
</gene>
<dbReference type="EMBL" id="JBHLZU010000032">
    <property type="protein sequence ID" value="MFB9909005.1"/>
    <property type="molecule type" value="Genomic_DNA"/>
</dbReference>
<name>A0ABV6A768_9PSEU</name>
<protein>
    <submittedName>
        <fullName evidence="2">DUF3618 domain-containing protein</fullName>
    </submittedName>
</protein>
<dbReference type="Proteomes" id="UP001589693">
    <property type="component" value="Unassembled WGS sequence"/>
</dbReference>
<dbReference type="Pfam" id="PF12277">
    <property type="entry name" value="DUF3618"/>
    <property type="match status" value="1"/>
</dbReference>
<evidence type="ECO:0000313" key="3">
    <source>
        <dbReference type="Proteomes" id="UP001589693"/>
    </source>
</evidence>
<organism evidence="2 3">
    <name type="scientific">Allokutzneria oryzae</name>
    <dbReference type="NCBI Taxonomy" id="1378989"/>
    <lineage>
        <taxon>Bacteria</taxon>
        <taxon>Bacillati</taxon>
        <taxon>Actinomycetota</taxon>
        <taxon>Actinomycetes</taxon>
        <taxon>Pseudonocardiales</taxon>
        <taxon>Pseudonocardiaceae</taxon>
        <taxon>Allokutzneria</taxon>
    </lineage>
</organism>
<proteinExistence type="predicted"/>
<comment type="caution">
    <text evidence="2">The sequence shown here is derived from an EMBL/GenBank/DDBJ whole genome shotgun (WGS) entry which is preliminary data.</text>
</comment>
<dbReference type="RefSeq" id="WP_377861270.1">
    <property type="nucleotide sequence ID" value="NZ_JBHLZU010000032.1"/>
</dbReference>
<evidence type="ECO:0000313" key="2">
    <source>
        <dbReference type="EMBL" id="MFB9909005.1"/>
    </source>
</evidence>
<keyword evidence="3" id="KW-1185">Reference proteome</keyword>
<feature type="transmembrane region" description="Helical" evidence="1">
    <location>
        <begin position="54"/>
        <end position="71"/>
    </location>
</feature>